<sequence>MEKLPIELIQYINEKLDYINQLNFKAISQGFYASIMIQQLPYLLTMYKFHQSDDSNYTFYTIFPMNCFRLDEFYIINQQYLEDKHLWDYDVYVLNSNKYIQKPHDISDFDEFEYWISYNADIKDYNSCDEDYGLEYRKSTINIKVNDNRDGIYVDYKPFNMKEFVLKCIGIANERIM</sequence>
<accession>A0A1V0SKN6</accession>
<dbReference type="EMBL" id="KY684111">
    <property type="protein sequence ID" value="ARF12290.1"/>
    <property type="molecule type" value="Genomic_DNA"/>
</dbReference>
<name>A0A1V0SKN6_9VIRU</name>
<proteinExistence type="predicted"/>
<gene>
    <name evidence="1" type="ORF">Klosneuvirus_4_105</name>
</gene>
<evidence type="ECO:0000313" key="1">
    <source>
        <dbReference type="EMBL" id="ARF12290.1"/>
    </source>
</evidence>
<protein>
    <submittedName>
        <fullName evidence="1">Uncharacterized protein</fullName>
    </submittedName>
</protein>
<reference evidence="1" key="1">
    <citation type="journal article" date="2017" name="Science">
        <title>Giant viruses with an expanded complement of translation system components.</title>
        <authorList>
            <person name="Schulz F."/>
            <person name="Yutin N."/>
            <person name="Ivanova N.N."/>
            <person name="Ortega D.R."/>
            <person name="Lee T.K."/>
            <person name="Vierheilig J."/>
            <person name="Daims H."/>
            <person name="Horn M."/>
            <person name="Wagner M."/>
            <person name="Jensen G.J."/>
            <person name="Kyrpides N.C."/>
            <person name="Koonin E.V."/>
            <person name="Woyke T."/>
        </authorList>
    </citation>
    <scope>NUCLEOTIDE SEQUENCE</scope>
    <source>
        <strain evidence="1">KNV1</strain>
    </source>
</reference>
<organism evidence="1">
    <name type="scientific">Klosneuvirus KNV1</name>
    <dbReference type="NCBI Taxonomy" id="1977640"/>
    <lineage>
        <taxon>Viruses</taxon>
        <taxon>Varidnaviria</taxon>
        <taxon>Bamfordvirae</taxon>
        <taxon>Nucleocytoviricota</taxon>
        <taxon>Megaviricetes</taxon>
        <taxon>Imitervirales</taxon>
        <taxon>Mimiviridae</taxon>
        <taxon>Klosneuvirinae</taxon>
        <taxon>Klosneuvirus</taxon>
    </lineage>
</organism>